<feature type="transmembrane region" description="Helical" evidence="8">
    <location>
        <begin position="212"/>
        <end position="229"/>
    </location>
</feature>
<sequence>MSTSTSTVVDLDTNRIKDWRSIVTLIVFVITNVIVLFPFHIPIYVPRTLSNCFLDTLRHLRLIPPRGGDKQHDHQDGRSGSIPRFVRLNLPLNFVTAPLLADLFLLATLTIGRKEVHDGTVGANSINPIDIMVFFITLAYIAISIDASGLIRYLAFKVLQKGGKVGHRLFFFLYAFFFCLGAFIGNDPIILSGTAFLSYLTRVSSNIIHPRAWIFSQFAIANIASAILVSSNPTNLVLAGAFGIKFIEYTANMIVPVFVTAIVLFPFLLYIVFADEALIPLSIKMHELSEEAKNKKPVNPNIPNAKGNSGEEQENDLAENKQLSLEEIMNPFVDKKGAAFGAILMAVTLITVLALNAVSQSNGEHPVFWVTLPAAFVMFVWDVSLGWINRHETREIARKGRHEVELARAERAVREEQEANQVISEQEQGEIKTTGGAPITPISSPEEVEMKGLQGEDGILTDNRRAPTILVPESSDGQNQVSSNRVDSSISTLVPKDDNLRNSRSSISAMSTLDERKEPTFTGSTSPPNGISTPETDPVKRIASERLSQKIELHKHERDTLVSLLKGAYLWSQETFPTVTAVVAHLPFALVPFAFSMFVLVQALVTKGWVAVFAYGWDHWVNKTGTVGAIGGMGFLSCILCNFAGTNIGTTILLSRIVQTWQEIHAQNGLAISNRAFWGTVYSMAIGVNYGAFSTAFSASLAGLLWRDILARKHIHVRRLDFARVNLPIVAISMAVGCAVLVGQTYVVRDNERYDA</sequence>
<keyword evidence="4 8" id="KW-0812">Transmembrane</keyword>
<evidence type="ECO:0000313" key="10">
    <source>
        <dbReference type="EMBL" id="QSZ35123.1"/>
    </source>
</evidence>
<comment type="subcellular location">
    <subcellularLocation>
        <location evidence="1">Cell membrane</location>
        <topology evidence="1">Multi-pass membrane protein</topology>
    </subcellularLocation>
</comment>
<feature type="compositionally biased region" description="Polar residues" evidence="7">
    <location>
        <begin position="502"/>
        <end position="511"/>
    </location>
</feature>
<feature type="transmembrane region" description="Helical" evidence="8">
    <location>
        <begin position="21"/>
        <end position="41"/>
    </location>
</feature>
<dbReference type="InterPro" id="IPR004680">
    <property type="entry name" value="Cit_transptr-like_dom"/>
</dbReference>
<accession>A0A8A3PJB9</accession>
<dbReference type="GO" id="GO:0005886">
    <property type="term" value="C:plasma membrane"/>
    <property type="evidence" value="ECO:0007669"/>
    <property type="project" value="UniProtKB-SubCell"/>
</dbReference>
<evidence type="ECO:0000256" key="7">
    <source>
        <dbReference type="SAM" id="MobiDB-lite"/>
    </source>
</evidence>
<evidence type="ECO:0000256" key="5">
    <source>
        <dbReference type="ARBA" id="ARBA00022989"/>
    </source>
</evidence>
<keyword evidence="2" id="KW-0813">Transport</keyword>
<proteinExistence type="predicted"/>
<evidence type="ECO:0000256" key="1">
    <source>
        <dbReference type="ARBA" id="ARBA00004651"/>
    </source>
</evidence>
<feature type="region of interest" description="Disordered" evidence="7">
    <location>
        <begin position="294"/>
        <end position="315"/>
    </location>
</feature>
<feature type="transmembrane region" description="Helical" evidence="8">
    <location>
        <begin position="131"/>
        <end position="151"/>
    </location>
</feature>
<feature type="compositionally biased region" description="Polar residues" evidence="7">
    <location>
        <begin position="475"/>
        <end position="492"/>
    </location>
</feature>
<dbReference type="OrthoDB" id="442352at2759"/>
<evidence type="ECO:0000256" key="8">
    <source>
        <dbReference type="SAM" id="Phobius"/>
    </source>
</evidence>
<dbReference type="Proteomes" id="UP000672032">
    <property type="component" value="Chromosome 5"/>
</dbReference>
<evidence type="ECO:0000313" key="11">
    <source>
        <dbReference type="Proteomes" id="UP000672032"/>
    </source>
</evidence>
<dbReference type="Pfam" id="PF03600">
    <property type="entry name" value="CitMHS"/>
    <property type="match status" value="1"/>
</dbReference>
<dbReference type="AlphaFoldDB" id="A0A8A3PJB9"/>
<organism evidence="10 11">
    <name type="scientific">Monilinia vaccinii-corymbosi</name>
    <dbReference type="NCBI Taxonomy" id="61207"/>
    <lineage>
        <taxon>Eukaryota</taxon>
        <taxon>Fungi</taxon>
        <taxon>Dikarya</taxon>
        <taxon>Ascomycota</taxon>
        <taxon>Pezizomycotina</taxon>
        <taxon>Leotiomycetes</taxon>
        <taxon>Helotiales</taxon>
        <taxon>Sclerotiniaceae</taxon>
        <taxon>Monilinia</taxon>
    </lineage>
</organism>
<gene>
    <name evidence="10" type="ORF">DSL72_007988</name>
</gene>
<feature type="compositionally biased region" description="Polar residues" evidence="7">
    <location>
        <begin position="521"/>
        <end position="535"/>
    </location>
</feature>
<feature type="transmembrane region" description="Helical" evidence="8">
    <location>
        <begin position="727"/>
        <end position="747"/>
    </location>
</feature>
<feature type="transmembrane region" description="Helical" evidence="8">
    <location>
        <begin position="367"/>
        <end position="388"/>
    </location>
</feature>
<evidence type="ECO:0000256" key="3">
    <source>
        <dbReference type="ARBA" id="ARBA00022475"/>
    </source>
</evidence>
<keyword evidence="5 8" id="KW-1133">Transmembrane helix</keyword>
<feature type="region of interest" description="Disordered" evidence="7">
    <location>
        <begin position="417"/>
        <end position="443"/>
    </location>
</feature>
<feature type="transmembrane region" description="Helical" evidence="8">
    <location>
        <begin position="249"/>
        <end position="273"/>
    </location>
</feature>
<dbReference type="PANTHER" id="PTHR43302">
    <property type="entry name" value="TRANSPORTER ARSB-RELATED"/>
    <property type="match status" value="1"/>
</dbReference>
<feature type="region of interest" description="Disordered" evidence="7">
    <location>
        <begin position="470"/>
        <end position="538"/>
    </location>
</feature>
<keyword evidence="11" id="KW-1185">Reference proteome</keyword>
<dbReference type="GO" id="GO:0055085">
    <property type="term" value="P:transmembrane transport"/>
    <property type="evidence" value="ECO:0007669"/>
    <property type="project" value="InterPro"/>
</dbReference>
<reference evidence="10" key="1">
    <citation type="submission" date="2020-10" db="EMBL/GenBank/DDBJ databases">
        <title>Genome Sequence of Monilinia vaccinii-corymbosi Sheds Light on Mummy Berry Disease Infection of Blueberry and Mating Type.</title>
        <authorList>
            <person name="Yow A.G."/>
            <person name="Zhang Y."/>
            <person name="Bansal K."/>
            <person name="Eacker S.M."/>
            <person name="Sullivan S."/>
            <person name="Liachko I."/>
            <person name="Cubeta M.A."/>
            <person name="Rollins J.A."/>
            <person name="Ashrafi H."/>
        </authorList>
    </citation>
    <scope>NUCLEOTIDE SEQUENCE</scope>
    <source>
        <strain evidence="10">RL-1</strain>
    </source>
</reference>
<dbReference type="EMBL" id="CP063409">
    <property type="protein sequence ID" value="QSZ35123.1"/>
    <property type="molecule type" value="Genomic_DNA"/>
</dbReference>
<protein>
    <recommendedName>
        <fullName evidence="9">Citrate transporter-like domain-containing protein</fullName>
    </recommendedName>
</protein>
<name>A0A8A3PJB9_9HELO</name>
<evidence type="ECO:0000259" key="9">
    <source>
        <dbReference type="Pfam" id="PF03600"/>
    </source>
</evidence>
<keyword evidence="6 8" id="KW-0472">Membrane</keyword>
<evidence type="ECO:0000256" key="2">
    <source>
        <dbReference type="ARBA" id="ARBA00022448"/>
    </source>
</evidence>
<feature type="domain" description="Citrate transporter-like" evidence="9">
    <location>
        <begin position="129"/>
        <end position="381"/>
    </location>
</feature>
<evidence type="ECO:0000256" key="4">
    <source>
        <dbReference type="ARBA" id="ARBA00022692"/>
    </source>
</evidence>
<feature type="compositionally biased region" description="Low complexity" evidence="7">
    <location>
        <begin position="297"/>
        <end position="306"/>
    </location>
</feature>
<dbReference type="PANTHER" id="PTHR43302:SF5">
    <property type="entry name" value="TRANSPORTER ARSB-RELATED"/>
    <property type="match status" value="1"/>
</dbReference>
<feature type="transmembrane region" description="Helical" evidence="8">
    <location>
        <begin position="337"/>
        <end position="355"/>
    </location>
</feature>
<keyword evidence="3" id="KW-1003">Cell membrane</keyword>
<evidence type="ECO:0000256" key="6">
    <source>
        <dbReference type="ARBA" id="ARBA00023136"/>
    </source>
</evidence>
<feature type="transmembrane region" description="Helical" evidence="8">
    <location>
        <begin position="171"/>
        <end position="200"/>
    </location>
</feature>
<feature type="transmembrane region" description="Helical" evidence="8">
    <location>
        <begin position="681"/>
        <end position="706"/>
    </location>
</feature>